<dbReference type="Proteomes" id="UP000029867">
    <property type="component" value="Unassembled WGS sequence"/>
</dbReference>
<feature type="non-terminal residue" evidence="1">
    <location>
        <position position="121"/>
    </location>
</feature>
<dbReference type="EMBL" id="JQFK01001786">
    <property type="protein sequence ID" value="KGK34311.1"/>
    <property type="molecule type" value="Genomic_DNA"/>
</dbReference>
<evidence type="ECO:0000313" key="1">
    <source>
        <dbReference type="EMBL" id="KGK34311.1"/>
    </source>
</evidence>
<accession>A0A099NQW3</accession>
<organism evidence="1 2">
    <name type="scientific">Pichia kudriavzevii</name>
    <name type="common">Yeast</name>
    <name type="synonym">Issatchenkia orientalis</name>
    <dbReference type="NCBI Taxonomy" id="4909"/>
    <lineage>
        <taxon>Eukaryota</taxon>
        <taxon>Fungi</taxon>
        <taxon>Dikarya</taxon>
        <taxon>Ascomycota</taxon>
        <taxon>Saccharomycotina</taxon>
        <taxon>Pichiomycetes</taxon>
        <taxon>Pichiales</taxon>
        <taxon>Pichiaceae</taxon>
        <taxon>Pichia</taxon>
    </lineage>
</organism>
<dbReference type="GO" id="GO:0031515">
    <property type="term" value="C:tRNA (m1A) methyltransferase complex"/>
    <property type="evidence" value="ECO:0007669"/>
    <property type="project" value="InterPro"/>
</dbReference>
<dbReference type="AlphaFoldDB" id="A0A099NQW3"/>
<protein>
    <submittedName>
        <fullName evidence="1">Uncharacterized protein</fullName>
    </submittedName>
</protein>
<gene>
    <name evidence="1" type="ORF">JL09_g6542</name>
</gene>
<reference evidence="2" key="1">
    <citation type="journal article" date="2014" name="Microb. Cell Fact.">
        <title>Exploiting Issatchenkia orientalis SD108 for succinic acid production.</title>
        <authorList>
            <person name="Xiao H."/>
            <person name="Shao Z."/>
            <person name="Jiang Y."/>
            <person name="Dole S."/>
            <person name="Zhao H."/>
        </authorList>
    </citation>
    <scope>NUCLEOTIDE SEQUENCE [LARGE SCALE GENOMIC DNA]</scope>
    <source>
        <strain evidence="2">SD108</strain>
    </source>
</reference>
<sequence length="121" mass="13864">MPGGNYLATDETGGLIVYAMLERMGGRGRITLLHENDQPSVHLLNKTRFARELASSPESMVQYVNVLQFLEPENERPEFTPLSEEEIKELPEIAQIQYERKVKRFEIVNAAIDRVIANDFE</sequence>
<dbReference type="InterPro" id="IPR017423">
    <property type="entry name" value="TRM6"/>
</dbReference>
<dbReference type="Pfam" id="PF04189">
    <property type="entry name" value="Gcd10p"/>
    <property type="match status" value="1"/>
</dbReference>
<comment type="caution">
    <text evidence="1">The sequence shown here is derived from an EMBL/GenBank/DDBJ whole genome shotgun (WGS) entry which is preliminary data.</text>
</comment>
<dbReference type="VEuPathDB" id="FungiDB:C5L36_0D06440"/>
<name>A0A099NQW3_PICKU</name>
<proteinExistence type="predicted"/>
<dbReference type="GO" id="GO:0030488">
    <property type="term" value="P:tRNA methylation"/>
    <property type="evidence" value="ECO:0007669"/>
    <property type="project" value="InterPro"/>
</dbReference>
<evidence type="ECO:0000313" key="2">
    <source>
        <dbReference type="Proteomes" id="UP000029867"/>
    </source>
</evidence>
<dbReference type="eggNOG" id="KOG1416">
    <property type="taxonomic scope" value="Eukaryota"/>
</dbReference>
<dbReference type="HOGENOM" id="CLU_2043643_0_0_1"/>